<feature type="transmembrane region" description="Helical" evidence="1">
    <location>
        <begin position="35"/>
        <end position="57"/>
    </location>
</feature>
<name>A0A8T5UTA4_9EURY</name>
<reference evidence="3" key="1">
    <citation type="journal article" date="2022" name="Microbiol. Resour. Announc.">
        <title>Draft Genome Sequence of a Methanogenic Archaeon from West Spitsbergen Permafrost.</title>
        <authorList>
            <person name="Trubitsyn V."/>
            <person name="Rivkina E."/>
            <person name="Shcherbakova V."/>
        </authorList>
    </citation>
    <scope>NUCLEOTIDE SEQUENCE [LARGE SCALE GENOMIC DNA]</scope>
    <source>
        <strain evidence="3">VT</strain>
    </source>
</reference>
<keyword evidence="1" id="KW-0812">Transmembrane</keyword>
<accession>A0A8T5UTA4</accession>
<evidence type="ECO:0000256" key="1">
    <source>
        <dbReference type="SAM" id="Phobius"/>
    </source>
</evidence>
<evidence type="ECO:0000313" key="3">
    <source>
        <dbReference type="Proteomes" id="UP000825933"/>
    </source>
</evidence>
<feature type="transmembrane region" description="Helical" evidence="1">
    <location>
        <begin position="102"/>
        <end position="121"/>
    </location>
</feature>
<protein>
    <submittedName>
        <fullName evidence="2">Uncharacterized protein</fullName>
    </submittedName>
</protein>
<dbReference type="EMBL" id="JAIOUQ010000001">
    <property type="protein sequence ID" value="MBZ2164440.1"/>
    <property type="molecule type" value="Genomic_DNA"/>
</dbReference>
<dbReference type="RefSeq" id="WP_223790126.1">
    <property type="nucleotide sequence ID" value="NZ_JAIOUQ010000001.1"/>
</dbReference>
<organism evidence="2 3">
    <name type="scientific">Methanobacterium spitsbergense</name>
    <dbReference type="NCBI Taxonomy" id="2874285"/>
    <lineage>
        <taxon>Archaea</taxon>
        <taxon>Methanobacteriati</taxon>
        <taxon>Methanobacteriota</taxon>
        <taxon>Methanomada group</taxon>
        <taxon>Methanobacteria</taxon>
        <taxon>Methanobacteriales</taxon>
        <taxon>Methanobacteriaceae</taxon>
        <taxon>Methanobacterium</taxon>
    </lineage>
</organism>
<dbReference type="InterPro" id="IPR046740">
    <property type="entry name" value="DUF6790"/>
</dbReference>
<dbReference type="AlphaFoldDB" id="A0A8T5UTA4"/>
<proteinExistence type="predicted"/>
<feature type="transmembrane region" description="Helical" evidence="1">
    <location>
        <begin position="12"/>
        <end position="29"/>
    </location>
</feature>
<dbReference type="Pfam" id="PF20589">
    <property type="entry name" value="DUF6790"/>
    <property type="match status" value="1"/>
</dbReference>
<feature type="transmembrane region" description="Helical" evidence="1">
    <location>
        <begin position="141"/>
        <end position="159"/>
    </location>
</feature>
<keyword evidence="1" id="KW-0472">Membrane</keyword>
<feature type="transmembrane region" description="Helical" evidence="1">
    <location>
        <begin position="78"/>
        <end position="96"/>
    </location>
</feature>
<comment type="caution">
    <text evidence="2">The sequence shown here is derived from an EMBL/GenBank/DDBJ whole genome shotgun (WGS) entry which is preliminary data.</text>
</comment>
<dbReference type="Proteomes" id="UP000825933">
    <property type="component" value="Unassembled WGS sequence"/>
</dbReference>
<keyword evidence="1" id="KW-1133">Transmembrane helix</keyword>
<sequence length="160" mass="17530">MNTKINNILEISRLAGIAIGIFLAIYWGNNPIQQFSIITAFAVIFIAGLTGIESIFFGESASEQSGYTGGRGYQRQSGANNLALAITAILVYLLGWGYFAQLAIMSVLIIFLALSGTNHAYSAIKEGNRSIKNMSRPIMTIVFLVILLFFMLNSIYYPLT</sequence>
<evidence type="ECO:0000313" key="2">
    <source>
        <dbReference type="EMBL" id="MBZ2164440.1"/>
    </source>
</evidence>
<keyword evidence="3" id="KW-1185">Reference proteome</keyword>
<gene>
    <name evidence="2" type="ORF">K8N75_00010</name>
</gene>